<keyword evidence="5 19" id="KW-0540">Nuclease</keyword>
<dbReference type="InterPro" id="IPR041679">
    <property type="entry name" value="DNA2/NAM7-like_C"/>
</dbReference>
<dbReference type="InterPro" id="IPR022765">
    <property type="entry name" value="Dna2/Cas4_DUF83"/>
</dbReference>
<evidence type="ECO:0000256" key="18">
    <source>
        <dbReference type="ARBA" id="ARBA00047995"/>
    </source>
</evidence>
<evidence type="ECO:0000256" key="5">
    <source>
        <dbReference type="ARBA" id="ARBA00022722"/>
    </source>
</evidence>
<dbReference type="PANTHER" id="PTHR10887:SF433">
    <property type="entry name" value="DNA REPLICATION ATP-DEPENDENT HELICASE_NUCLEASE DNA2"/>
    <property type="match status" value="1"/>
</dbReference>
<dbReference type="Pfam" id="PF13087">
    <property type="entry name" value="AAA_12"/>
    <property type="match status" value="1"/>
</dbReference>
<evidence type="ECO:0000259" key="21">
    <source>
        <dbReference type="Pfam" id="PF08696"/>
    </source>
</evidence>
<sequence>MEVRSSNVKKNIRDTCDSILKNLESPPKKKQRINLPNDPYCKESSEQISENVSSVNLYKVVSFSKKEIGDSLILTLTRLNDETNSEITCSLFDSWSNVNINKNYLVHILTDAENDGNYILNDSKGFLIVNPQHILSGTNILSALHCLKKAVLSWKFKENGSNSSYMVLGTLLHNLFQTAISTRCYSKTELNNLLIDLLKQRKIINQLYECDLDEEAVLKETAVYLSSIEKWLRDNVVNQSKNLVKNLHIGEIHDIEESIWSPKYGIRGNLDLTVRAEIKISAHKPLLSMAKKENLNQTQNHVIPIELKSGRTTFSVEHEGQVMLYSLLNYEKRKQSDFGLLLYLKDMSMKFIKVNQNSLRGLIQLRNDLVHYVSSNKLPEFKNEDRICSKCSLLTVCSLLSEKNITTNDSLIYSSSIKHLTEADKSFFFKWYKMLELEFGDYKQFDAGETLWWKSQNELESSGFAVFNLKFDPKSEASETEKEGFNSFLFAKIDSEINRNLLIKENDMILLSSMTHNHIGIAQGFIKTINSDNTQFCLLLDKQLEKIKTDQLYRIDKINFRSAINLNYSNLSRLMNANERSLELRSYVIEKKIPEFDKSLPKHHVLSNKAILKTLNKSQQASIIKALMAHNYLLIKGYPGTGKTTTIAALIAILVNLGKKVLFTSFTNSAVDNLLLKIVHQYSIDFMRIGNYDRIHPEIKKFELNSLTNGIKSIKELETFFKEKKLIATTCSSINNSIFNKLDFDYCIVDEASQVLFTTCLGPLYICKKFILVGDLEQLPPIIKNKDARLMGMNVSLFEWLDSNEGSIELVHQYRMNREIMNLANVITYNGKLECLSSSTANGFIGICADFLSSIRLEKIRKIFTESIIFIDTSNTTRSIEKIDPEDKNENRTVNKTESEIVDKLVKIYFKFGEISSADDVGIIAPYNNQVKEIQKRLSSHSKYKEIEVNTVDQFQGRDKKMIIMSFTNSIIKSEETKELEILNDKRRLTVSITRAKQKLILIGSRECLIRYKSIEKLIEYLNSKNLITVPDNINEFYF</sequence>
<evidence type="ECO:0000259" key="23">
    <source>
        <dbReference type="Pfam" id="PF13087"/>
    </source>
</evidence>
<dbReference type="EC" id="3.1.-.-" evidence="19"/>
<dbReference type="FunFam" id="3.40.50.300:FF:000721">
    <property type="entry name" value="DNA replication ATP-dependent helicase/nuclease DNA2"/>
    <property type="match status" value="1"/>
</dbReference>
<comment type="function">
    <text evidence="19">Key enzyme involved in DNA replication and DNA repair. Involved in Okazaki fragments processing by cleaving long flaps that escape FEN1: flaps that are longer than 27 nucleotides are coated by replication protein A complex (RPA), leading to recruit DNA2 which cleaves the flap until it is too short to bind RPA and becomes a substrate for FEN1. Also involved in 5'-end resection of DNA during double-strand break (DSB) repair by mediating the cleavage of 5'-ssDNA.</text>
</comment>
<dbReference type="STRING" id="10195.A0A3M7SPK7"/>
<dbReference type="Pfam" id="PF08696">
    <property type="entry name" value="Dna2"/>
    <property type="match status" value="1"/>
</dbReference>
<evidence type="ECO:0000256" key="13">
    <source>
        <dbReference type="ARBA" id="ARBA00023014"/>
    </source>
</evidence>
<evidence type="ECO:0000256" key="1">
    <source>
        <dbReference type="ARBA" id="ARBA00001966"/>
    </source>
</evidence>
<dbReference type="GO" id="GO:0003677">
    <property type="term" value="F:DNA binding"/>
    <property type="evidence" value="ECO:0007669"/>
    <property type="project" value="UniProtKB-UniRule"/>
</dbReference>
<evidence type="ECO:0000256" key="3">
    <source>
        <dbReference type="ARBA" id="ARBA00022485"/>
    </source>
</evidence>
<dbReference type="GO" id="GO:0051539">
    <property type="term" value="F:4 iron, 4 sulfur cluster binding"/>
    <property type="evidence" value="ECO:0007669"/>
    <property type="project" value="UniProtKB-UniRule"/>
</dbReference>
<evidence type="ECO:0000256" key="16">
    <source>
        <dbReference type="ARBA" id="ARBA00023242"/>
    </source>
</evidence>
<dbReference type="GO" id="GO:0046872">
    <property type="term" value="F:metal ion binding"/>
    <property type="evidence" value="ECO:0007669"/>
    <property type="project" value="UniProtKB-UniRule"/>
</dbReference>
<evidence type="ECO:0000256" key="9">
    <source>
        <dbReference type="ARBA" id="ARBA00022801"/>
    </source>
</evidence>
<dbReference type="Proteomes" id="UP000276133">
    <property type="component" value="Unassembled WGS sequence"/>
</dbReference>
<keyword evidence="13 19" id="KW-0411">Iron-sulfur</keyword>
<dbReference type="Gene3D" id="3.40.50.300">
    <property type="entry name" value="P-loop containing nucleotide triphosphate hydrolases"/>
    <property type="match status" value="2"/>
</dbReference>
<dbReference type="InterPro" id="IPR041677">
    <property type="entry name" value="DNA2/NAM7_AAA_11"/>
</dbReference>
<keyword evidence="10 19" id="KW-0347">Helicase</keyword>
<accession>A0A3M7SPK7</accession>
<dbReference type="OrthoDB" id="306218at2759"/>
<evidence type="ECO:0000256" key="12">
    <source>
        <dbReference type="ARBA" id="ARBA00023004"/>
    </source>
</evidence>
<evidence type="ECO:0000256" key="2">
    <source>
        <dbReference type="ARBA" id="ARBA00007913"/>
    </source>
</evidence>
<dbReference type="InterPro" id="IPR047187">
    <property type="entry name" value="SF1_C_Upf1"/>
</dbReference>
<evidence type="ECO:0000256" key="19">
    <source>
        <dbReference type="RuleBase" id="RU367041"/>
    </source>
</evidence>
<dbReference type="GO" id="GO:0071932">
    <property type="term" value="P:replication fork reversal"/>
    <property type="evidence" value="ECO:0007669"/>
    <property type="project" value="TreeGrafter"/>
</dbReference>
<reference evidence="24 25" key="1">
    <citation type="journal article" date="2018" name="Sci. Rep.">
        <title>Genomic signatures of local adaptation to the degree of environmental predictability in rotifers.</title>
        <authorList>
            <person name="Franch-Gras L."/>
            <person name="Hahn C."/>
            <person name="Garcia-Roger E.M."/>
            <person name="Carmona M.J."/>
            <person name="Serra M."/>
            <person name="Gomez A."/>
        </authorList>
    </citation>
    <scope>NUCLEOTIDE SEQUENCE [LARGE SCALE GENOMIC DNA]</scope>
    <source>
        <strain evidence="24">HYR1</strain>
    </source>
</reference>
<gene>
    <name evidence="24" type="ORF">BpHYR1_026976</name>
</gene>
<comment type="caution">
    <text evidence="24">The sequence shown here is derived from an EMBL/GenBank/DDBJ whole genome shotgun (WGS) entry which is preliminary data.</text>
</comment>
<comment type="similarity">
    <text evidence="2 19">Belongs to the DNA2/NAM7 helicase family.</text>
</comment>
<keyword evidence="9 19" id="KW-0378">Hydrolase</keyword>
<evidence type="ECO:0000256" key="8">
    <source>
        <dbReference type="ARBA" id="ARBA00022763"/>
    </source>
</evidence>
<comment type="catalytic activity">
    <reaction evidence="18 19">
        <text>ATP + H2O = ADP + phosphate + H(+)</text>
        <dbReference type="Rhea" id="RHEA:13065"/>
        <dbReference type="ChEBI" id="CHEBI:15377"/>
        <dbReference type="ChEBI" id="CHEBI:15378"/>
        <dbReference type="ChEBI" id="CHEBI:30616"/>
        <dbReference type="ChEBI" id="CHEBI:43474"/>
        <dbReference type="ChEBI" id="CHEBI:456216"/>
        <dbReference type="EC" id="3.6.4.12"/>
    </reaction>
</comment>
<dbReference type="PANTHER" id="PTHR10887">
    <property type="entry name" value="DNA2/NAM7 HELICASE FAMILY"/>
    <property type="match status" value="1"/>
</dbReference>
<keyword evidence="8 19" id="KW-0227">DNA damage</keyword>
<keyword evidence="7 19" id="KW-0547">Nucleotide-binding</keyword>
<comment type="subcellular location">
    <subcellularLocation>
        <location evidence="19">Nucleus</location>
    </subcellularLocation>
    <subcellularLocation>
        <location evidence="19">Chromosome</location>
    </subcellularLocation>
</comment>
<keyword evidence="16 19" id="KW-0539">Nucleus</keyword>
<dbReference type="InterPro" id="IPR045055">
    <property type="entry name" value="DNA2/NAM7-like"/>
</dbReference>
<dbReference type="GO" id="GO:0005737">
    <property type="term" value="C:cytoplasm"/>
    <property type="evidence" value="ECO:0007669"/>
    <property type="project" value="TreeGrafter"/>
</dbReference>
<keyword evidence="14 19" id="KW-0238">DNA-binding</keyword>
<keyword evidence="6 19" id="KW-0479">Metal-binding</keyword>
<feature type="domain" description="DNA replication factor Dna2 N-terminal" evidence="21">
    <location>
        <begin position="81"/>
        <end position="275"/>
    </location>
</feature>
<dbReference type="CDD" id="cd18041">
    <property type="entry name" value="DEXXQc_DNA2"/>
    <property type="match status" value="1"/>
</dbReference>
<dbReference type="GO" id="GO:0017108">
    <property type="term" value="F:5'-flap endonuclease activity"/>
    <property type="evidence" value="ECO:0007669"/>
    <property type="project" value="UniProtKB-UniRule"/>
</dbReference>
<dbReference type="GO" id="GO:0005524">
    <property type="term" value="F:ATP binding"/>
    <property type="evidence" value="ECO:0007669"/>
    <property type="project" value="UniProtKB-UniRule"/>
</dbReference>
<evidence type="ECO:0000256" key="14">
    <source>
        <dbReference type="ARBA" id="ARBA00023125"/>
    </source>
</evidence>
<evidence type="ECO:0000313" key="25">
    <source>
        <dbReference type="Proteomes" id="UP000276133"/>
    </source>
</evidence>
<keyword evidence="12 19" id="KW-0408">Iron</keyword>
<evidence type="ECO:0000256" key="10">
    <source>
        <dbReference type="ARBA" id="ARBA00022806"/>
    </source>
</evidence>
<dbReference type="GO" id="GO:0006281">
    <property type="term" value="P:DNA repair"/>
    <property type="evidence" value="ECO:0007669"/>
    <property type="project" value="UniProtKB-KW"/>
</dbReference>
<keyword evidence="4 19" id="KW-0235">DNA replication</keyword>
<evidence type="ECO:0000259" key="20">
    <source>
        <dbReference type="Pfam" id="PF01930"/>
    </source>
</evidence>
<dbReference type="InterPro" id="IPR026851">
    <property type="entry name" value="Dna2/JHS1_DEXXQ-box"/>
</dbReference>
<dbReference type="CDD" id="cd18808">
    <property type="entry name" value="SF1_C_Upf1"/>
    <property type="match status" value="1"/>
</dbReference>
<keyword evidence="25" id="KW-1185">Reference proteome</keyword>
<dbReference type="GO" id="GO:0017116">
    <property type="term" value="F:single-stranded DNA helicase activity"/>
    <property type="evidence" value="ECO:0007669"/>
    <property type="project" value="UniProtKB-UniRule"/>
</dbReference>
<evidence type="ECO:0000259" key="22">
    <source>
        <dbReference type="Pfam" id="PF13086"/>
    </source>
</evidence>
<dbReference type="GO" id="GO:0005694">
    <property type="term" value="C:chromosome"/>
    <property type="evidence" value="ECO:0007669"/>
    <property type="project" value="UniProtKB-SubCell"/>
</dbReference>
<keyword evidence="3 19" id="KW-0004">4Fe-4S</keyword>
<dbReference type="GO" id="GO:0033567">
    <property type="term" value="P:DNA replication, Okazaki fragment processing"/>
    <property type="evidence" value="ECO:0007669"/>
    <property type="project" value="UniProtKB-UniRule"/>
</dbReference>
<dbReference type="InterPro" id="IPR014808">
    <property type="entry name" value="DNA_replication_fac_Dna2_N"/>
</dbReference>
<keyword evidence="17 19" id="KW-0511">Multifunctional enzyme</keyword>
<evidence type="ECO:0000256" key="4">
    <source>
        <dbReference type="ARBA" id="ARBA00022705"/>
    </source>
</evidence>
<dbReference type="Pfam" id="PF13086">
    <property type="entry name" value="AAA_11"/>
    <property type="match status" value="2"/>
</dbReference>
<dbReference type="SUPFAM" id="SSF52540">
    <property type="entry name" value="P-loop containing nucleoside triphosphate hydrolases"/>
    <property type="match status" value="1"/>
</dbReference>
<evidence type="ECO:0000313" key="24">
    <source>
        <dbReference type="EMBL" id="RNA37635.1"/>
    </source>
</evidence>
<comment type="cofactor">
    <cofactor evidence="1">
        <name>[4Fe-4S] cluster</name>
        <dbReference type="ChEBI" id="CHEBI:49883"/>
    </cofactor>
</comment>
<evidence type="ECO:0000256" key="6">
    <source>
        <dbReference type="ARBA" id="ARBA00022723"/>
    </source>
</evidence>
<organism evidence="24 25">
    <name type="scientific">Brachionus plicatilis</name>
    <name type="common">Marine rotifer</name>
    <name type="synonym">Brachionus muelleri</name>
    <dbReference type="NCBI Taxonomy" id="10195"/>
    <lineage>
        <taxon>Eukaryota</taxon>
        <taxon>Metazoa</taxon>
        <taxon>Spiralia</taxon>
        <taxon>Gnathifera</taxon>
        <taxon>Rotifera</taxon>
        <taxon>Eurotatoria</taxon>
        <taxon>Monogononta</taxon>
        <taxon>Pseudotrocha</taxon>
        <taxon>Ploima</taxon>
        <taxon>Brachionidae</taxon>
        <taxon>Brachionus</taxon>
    </lineage>
</organism>
<feature type="domain" description="DNA2/NAM7 helicase helicase" evidence="22">
    <location>
        <begin position="718"/>
        <end position="785"/>
    </location>
</feature>
<dbReference type="EMBL" id="REGN01001010">
    <property type="protein sequence ID" value="RNA37635.1"/>
    <property type="molecule type" value="Genomic_DNA"/>
</dbReference>
<dbReference type="GO" id="GO:0016887">
    <property type="term" value="F:ATP hydrolysis activity"/>
    <property type="evidence" value="ECO:0007669"/>
    <property type="project" value="RHEA"/>
</dbReference>
<keyword evidence="15 19" id="KW-0234">DNA repair</keyword>
<dbReference type="AlphaFoldDB" id="A0A3M7SPK7"/>
<protein>
    <recommendedName>
        <fullName evidence="19">DNA replication ATP-dependent helicase/nuclease</fullName>
        <ecNumber evidence="19">3.1.-.-</ecNumber>
        <ecNumber evidence="19">3.6.4.12</ecNumber>
    </recommendedName>
</protein>
<feature type="domain" description="DNA2/NAM7 helicase helicase" evidence="22">
    <location>
        <begin position="615"/>
        <end position="709"/>
    </location>
</feature>
<evidence type="ECO:0000256" key="7">
    <source>
        <dbReference type="ARBA" id="ARBA00022741"/>
    </source>
</evidence>
<evidence type="ECO:0000256" key="15">
    <source>
        <dbReference type="ARBA" id="ARBA00023204"/>
    </source>
</evidence>
<dbReference type="CDD" id="cd22318">
    <property type="entry name" value="DNA2_N-like"/>
    <property type="match status" value="1"/>
</dbReference>
<dbReference type="EC" id="3.6.4.12" evidence="19"/>
<feature type="domain" description="DNA2/NAM7 helicase-like C-terminal" evidence="23">
    <location>
        <begin position="794"/>
        <end position="1006"/>
    </location>
</feature>
<proteinExistence type="inferred from homology"/>
<dbReference type="GO" id="GO:0005634">
    <property type="term" value="C:nucleus"/>
    <property type="evidence" value="ECO:0007669"/>
    <property type="project" value="UniProtKB-SubCell"/>
</dbReference>
<dbReference type="Pfam" id="PF01930">
    <property type="entry name" value="Cas_Cas4"/>
    <property type="match status" value="1"/>
</dbReference>
<evidence type="ECO:0000256" key="11">
    <source>
        <dbReference type="ARBA" id="ARBA00022840"/>
    </source>
</evidence>
<keyword evidence="19" id="KW-0158">Chromosome</keyword>
<name>A0A3M7SPK7_BRAPC</name>
<keyword evidence="11 19" id="KW-0067">ATP-binding</keyword>
<dbReference type="InterPro" id="IPR027417">
    <property type="entry name" value="P-loop_NTPase"/>
</dbReference>
<evidence type="ECO:0000256" key="17">
    <source>
        <dbReference type="ARBA" id="ARBA00023268"/>
    </source>
</evidence>
<feature type="domain" description="DUF83" evidence="20">
    <location>
        <begin position="295"/>
        <end position="397"/>
    </location>
</feature>